<feature type="transmembrane region" description="Helical" evidence="1">
    <location>
        <begin position="72"/>
        <end position="89"/>
    </location>
</feature>
<feature type="transmembrane region" description="Helical" evidence="1">
    <location>
        <begin position="124"/>
        <end position="140"/>
    </location>
</feature>
<accession>A0ABW9AHJ8</accession>
<feature type="transmembrane region" description="Helical" evidence="1">
    <location>
        <begin position="263"/>
        <end position="285"/>
    </location>
</feature>
<reference evidence="3 4" key="1">
    <citation type="journal article" date="2024" name="Chem. Sci.">
        <title>Discovery of megapolipeptins by genome mining of a Burkholderiales bacteria collection.</title>
        <authorList>
            <person name="Paulo B.S."/>
            <person name="Recchia M.J.J."/>
            <person name="Lee S."/>
            <person name="Fergusson C.H."/>
            <person name="Romanowski S.B."/>
            <person name="Hernandez A."/>
            <person name="Krull N."/>
            <person name="Liu D.Y."/>
            <person name="Cavanagh H."/>
            <person name="Bos A."/>
            <person name="Gray C.A."/>
            <person name="Murphy B.T."/>
            <person name="Linington R.G."/>
            <person name="Eustaquio A.S."/>
        </authorList>
    </citation>
    <scope>NUCLEOTIDE SEQUENCE [LARGE SCALE GENOMIC DNA]</scope>
    <source>
        <strain evidence="3 4">RL21-008-BIB-A</strain>
    </source>
</reference>
<evidence type="ECO:0000313" key="4">
    <source>
        <dbReference type="Proteomes" id="UP001629246"/>
    </source>
</evidence>
<keyword evidence="1" id="KW-0472">Membrane</keyword>
<comment type="caution">
    <text evidence="3">The sequence shown here is derived from an EMBL/GenBank/DDBJ whole genome shotgun (WGS) entry which is preliminary data.</text>
</comment>
<dbReference type="RefSeq" id="WP_408160821.1">
    <property type="nucleotide sequence ID" value="NZ_JAQQFM010000018.1"/>
</dbReference>
<keyword evidence="1" id="KW-0812">Transmembrane</keyword>
<feature type="transmembrane region" description="Helical" evidence="1">
    <location>
        <begin position="160"/>
        <end position="179"/>
    </location>
</feature>
<organism evidence="3 4">
    <name type="scientific">Herbaspirillum lusitanum</name>
    <dbReference type="NCBI Taxonomy" id="213312"/>
    <lineage>
        <taxon>Bacteria</taxon>
        <taxon>Pseudomonadati</taxon>
        <taxon>Pseudomonadota</taxon>
        <taxon>Betaproteobacteria</taxon>
        <taxon>Burkholderiales</taxon>
        <taxon>Oxalobacteraceae</taxon>
        <taxon>Herbaspirillum</taxon>
    </lineage>
</organism>
<evidence type="ECO:0000259" key="2">
    <source>
        <dbReference type="Pfam" id="PF00892"/>
    </source>
</evidence>
<dbReference type="Proteomes" id="UP001629246">
    <property type="component" value="Unassembled WGS sequence"/>
</dbReference>
<feature type="transmembrane region" description="Helical" evidence="1">
    <location>
        <begin position="236"/>
        <end position="256"/>
    </location>
</feature>
<dbReference type="InterPro" id="IPR000620">
    <property type="entry name" value="EamA_dom"/>
</dbReference>
<keyword evidence="4" id="KW-1185">Reference proteome</keyword>
<feature type="transmembrane region" description="Helical" evidence="1">
    <location>
        <begin position="191"/>
        <end position="216"/>
    </location>
</feature>
<sequence>MLIGILCALGAGLMWGLVFVTPLLLADYPGILLSLGRYIAFGLIALVPAYIDRKRIAQLSAEDWKMAMKLSLIGNLLYYATLASAIQLADAPLPTMLIGTLPVVISIFSNWRPGHPSESVAWKRLAPSLLALCLGIMLVNGSELNRLQQDAGTVRTPGDYALGCALGVFAVAAWTWYPIMNARYLRTHARINSVTWATAQGLTTLPLALIGFVLYAGYAQLSHSAFDLPLGPRPQVFIGMMLLIGLSASWLGTLMWNKASQLLPTALAAQLIVFETLSALLYAFILRGSAPATQVLAGIGLLCVGVIAGVRTFSRQPAIAHTP</sequence>
<protein>
    <submittedName>
        <fullName evidence="3">DMT family transporter</fullName>
    </submittedName>
</protein>
<evidence type="ECO:0000256" key="1">
    <source>
        <dbReference type="SAM" id="Phobius"/>
    </source>
</evidence>
<feature type="transmembrane region" description="Helical" evidence="1">
    <location>
        <begin position="291"/>
        <end position="310"/>
    </location>
</feature>
<evidence type="ECO:0000313" key="3">
    <source>
        <dbReference type="EMBL" id="MFL9927585.1"/>
    </source>
</evidence>
<gene>
    <name evidence="3" type="ORF">PQR62_25150</name>
</gene>
<dbReference type="EMBL" id="JAQQFM010000018">
    <property type="protein sequence ID" value="MFL9927585.1"/>
    <property type="molecule type" value="Genomic_DNA"/>
</dbReference>
<dbReference type="Pfam" id="PF00892">
    <property type="entry name" value="EamA"/>
    <property type="match status" value="1"/>
</dbReference>
<dbReference type="SUPFAM" id="SSF103481">
    <property type="entry name" value="Multidrug resistance efflux transporter EmrE"/>
    <property type="match status" value="1"/>
</dbReference>
<feature type="transmembrane region" description="Helical" evidence="1">
    <location>
        <begin position="30"/>
        <end position="51"/>
    </location>
</feature>
<proteinExistence type="predicted"/>
<feature type="domain" description="EamA" evidence="2">
    <location>
        <begin position="3"/>
        <end position="120"/>
    </location>
</feature>
<feature type="transmembrane region" description="Helical" evidence="1">
    <location>
        <begin position="95"/>
        <end position="112"/>
    </location>
</feature>
<keyword evidence="1" id="KW-1133">Transmembrane helix</keyword>
<name>A0ABW9AHJ8_9BURK</name>
<dbReference type="InterPro" id="IPR037185">
    <property type="entry name" value="EmrE-like"/>
</dbReference>